<dbReference type="PANTHER" id="PTHR11472">
    <property type="entry name" value="DNA REPAIR DEAD HELICASE RAD3/XP-D SUBFAMILY MEMBER"/>
    <property type="match status" value="1"/>
</dbReference>
<organism evidence="2 3">
    <name type="scientific">Lactuca virosa</name>
    <dbReference type="NCBI Taxonomy" id="75947"/>
    <lineage>
        <taxon>Eukaryota</taxon>
        <taxon>Viridiplantae</taxon>
        <taxon>Streptophyta</taxon>
        <taxon>Embryophyta</taxon>
        <taxon>Tracheophyta</taxon>
        <taxon>Spermatophyta</taxon>
        <taxon>Magnoliopsida</taxon>
        <taxon>eudicotyledons</taxon>
        <taxon>Gunneridae</taxon>
        <taxon>Pentapetalae</taxon>
        <taxon>asterids</taxon>
        <taxon>campanulids</taxon>
        <taxon>Asterales</taxon>
        <taxon>Asteraceae</taxon>
        <taxon>Cichorioideae</taxon>
        <taxon>Cichorieae</taxon>
        <taxon>Lactucinae</taxon>
        <taxon>Lactuca</taxon>
    </lineage>
</organism>
<dbReference type="EMBL" id="CAKMRJ010005745">
    <property type="protein sequence ID" value="CAH1452199.1"/>
    <property type="molecule type" value="Genomic_DNA"/>
</dbReference>
<dbReference type="GO" id="GO:0005634">
    <property type="term" value="C:nucleus"/>
    <property type="evidence" value="ECO:0007669"/>
    <property type="project" value="TreeGrafter"/>
</dbReference>
<evidence type="ECO:0000313" key="2">
    <source>
        <dbReference type="EMBL" id="CAH1452199.1"/>
    </source>
</evidence>
<feature type="domain" description="ATP-dependent helicase C-terminal" evidence="1">
    <location>
        <begin position="62"/>
        <end position="93"/>
    </location>
</feature>
<dbReference type="InterPro" id="IPR027417">
    <property type="entry name" value="P-loop_NTPase"/>
</dbReference>
<accession>A0AAU9PPX3</accession>
<dbReference type="Proteomes" id="UP001157418">
    <property type="component" value="Unassembled WGS sequence"/>
</dbReference>
<dbReference type="InterPro" id="IPR045028">
    <property type="entry name" value="DinG/Rad3-like"/>
</dbReference>
<dbReference type="GO" id="GO:0003676">
    <property type="term" value="F:nucleic acid binding"/>
    <property type="evidence" value="ECO:0007669"/>
    <property type="project" value="InterPro"/>
</dbReference>
<dbReference type="InterPro" id="IPR006555">
    <property type="entry name" value="ATP-dep_Helicase_C"/>
</dbReference>
<evidence type="ECO:0000259" key="1">
    <source>
        <dbReference type="Pfam" id="PF13307"/>
    </source>
</evidence>
<dbReference type="GO" id="GO:0003678">
    <property type="term" value="F:DNA helicase activity"/>
    <property type="evidence" value="ECO:0007669"/>
    <property type="project" value="TreeGrafter"/>
</dbReference>
<dbReference type="PANTHER" id="PTHR11472:SF47">
    <property type="entry name" value="FANCONI ANEMIA GROUP J PROTEIN"/>
    <property type="match status" value="1"/>
</dbReference>
<reference evidence="2 3" key="1">
    <citation type="submission" date="2022-01" db="EMBL/GenBank/DDBJ databases">
        <authorList>
            <person name="Xiong W."/>
            <person name="Schranz E."/>
        </authorList>
    </citation>
    <scope>NUCLEOTIDE SEQUENCE [LARGE SCALE GENOMIC DNA]</scope>
</reference>
<evidence type="ECO:0000313" key="3">
    <source>
        <dbReference type="Proteomes" id="UP001157418"/>
    </source>
</evidence>
<dbReference type="GO" id="GO:0006289">
    <property type="term" value="P:nucleotide-excision repair"/>
    <property type="evidence" value="ECO:0007669"/>
    <property type="project" value="TreeGrafter"/>
</dbReference>
<dbReference type="GO" id="GO:1990918">
    <property type="term" value="P:double-strand break repair involved in meiotic recombination"/>
    <property type="evidence" value="ECO:0007669"/>
    <property type="project" value="TreeGrafter"/>
</dbReference>
<keyword evidence="3" id="KW-1185">Reference proteome</keyword>
<dbReference type="Gene3D" id="3.40.50.300">
    <property type="entry name" value="P-loop containing nucleotide triphosphate hydrolases"/>
    <property type="match status" value="1"/>
</dbReference>
<dbReference type="AlphaFoldDB" id="A0AAU9PPX3"/>
<sequence>MSSFQFELGVQFGTSLEAPHVINVESQLWAGVIHSGPGNYPLNASYKTCEGYGFQDALGTSLEKICKVVPGGCLVFFPSYKLMDKLRNRWSSNM</sequence>
<dbReference type="GO" id="GO:0016818">
    <property type="term" value="F:hydrolase activity, acting on acid anhydrides, in phosphorus-containing anhydrides"/>
    <property type="evidence" value="ECO:0007669"/>
    <property type="project" value="InterPro"/>
</dbReference>
<comment type="caution">
    <text evidence="2">The sequence shown here is derived from an EMBL/GenBank/DDBJ whole genome shotgun (WGS) entry which is preliminary data.</text>
</comment>
<dbReference type="Pfam" id="PF13307">
    <property type="entry name" value="Helicase_C_2"/>
    <property type="match status" value="1"/>
</dbReference>
<name>A0AAU9PPX3_9ASTR</name>
<proteinExistence type="predicted"/>
<dbReference type="GO" id="GO:0005524">
    <property type="term" value="F:ATP binding"/>
    <property type="evidence" value="ECO:0007669"/>
    <property type="project" value="InterPro"/>
</dbReference>
<protein>
    <recommendedName>
        <fullName evidence="1">ATP-dependent helicase C-terminal domain-containing protein</fullName>
    </recommendedName>
</protein>
<gene>
    <name evidence="2" type="ORF">LVIROSA_LOCUS37513</name>
</gene>